<accession>A0ABT9ZQQ2</accession>
<dbReference type="Pfam" id="PF02894">
    <property type="entry name" value="GFO_IDH_MocA_C"/>
    <property type="match status" value="1"/>
</dbReference>
<dbReference type="EMBL" id="JAUSUG010000002">
    <property type="protein sequence ID" value="MDQ0253179.1"/>
    <property type="molecule type" value="Genomic_DNA"/>
</dbReference>
<dbReference type="Gene3D" id="3.40.50.720">
    <property type="entry name" value="NAD(P)-binding Rossmann-like Domain"/>
    <property type="match status" value="1"/>
</dbReference>
<dbReference type="InterPro" id="IPR004104">
    <property type="entry name" value="Gfo/Idh/MocA-like_OxRdtase_C"/>
</dbReference>
<proteinExistence type="inferred from homology"/>
<gene>
    <name evidence="4" type="ORF">J2S74_000551</name>
</gene>
<feature type="domain" description="Gfo/Idh/MocA-like oxidoreductase N-terminal" evidence="2">
    <location>
        <begin position="13"/>
        <end position="73"/>
    </location>
</feature>
<dbReference type="InterPro" id="IPR036291">
    <property type="entry name" value="NAD(P)-bd_dom_sf"/>
</dbReference>
<reference evidence="4 5" key="1">
    <citation type="submission" date="2023-07" db="EMBL/GenBank/DDBJ databases">
        <title>Genomic Encyclopedia of Type Strains, Phase IV (KMG-IV): sequencing the most valuable type-strain genomes for metagenomic binning, comparative biology and taxonomic classification.</title>
        <authorList>
            <person name="Goeker M."/>
        </authorList>
    </citation>
    <scope>NUCLEOTIDE SEQUENCE [LARGE SCALE GENOMIC DNA]</scope>
    <source>
        <strain evidence="4 5">DSM 9768</strain>
    </source>
</reference>
<dbReference type="InterPro" id="IPR051450">
    <property type="entry name" value="Gfo/Idh/MocA_Oxidoreductases"/>
</dbReference>
<comment type="caution">
    <text evidence="4">The sequence shown here is derived from an EMBL/GenBank/DDBJ whole genome shotgun (WGS) entry which is preliminary data.</text>
</comment>
<dbReference type="InterPro" id="IPR000683">
    <property type="entry name" value="Gfo/Idh/MocA-like_OxRdtase_N"/>
</dbReference>
<sequence length="159" mass="18591">MVRRDGDEKKILTEKPDYVIVTTVDRTHHTYIIKALELGCNVITEKPMTVDTEKCQEIIDVVNRTGKEVRVTFNYRYAPHNTKVRELIREGVIGEVFSVNFEWALDTQHGADYFRRWHRDKRNSGGLLVHKSTHHFDLVNFWLGTEPEKVYANGGSFLW</sequence>
<organism evidence="4 5">
    <name type="scientific">Evansella vedderi</name>
    <dbReference type="NCBI Taxonomy" id="38282"/>
    <lineage>
        <taxon>Bacteria</taxon>
        <taxon>Bacillati</taxon>
        <taxon>Bacillota</taxon>
        <taxon>Bacilli</taxon>
        <taxon>Bacillales</taxon>
        <taxon>Bacillaceae</taxon>
        <taxon>Evansella</taxon>
    </lineage>
</organism>
<protein>
    <submittedName>
        <fullName evidence="4">Dehydrogenase</fullName>
    </submittedName>
</protein>
<dbReference type="Proteomes" id="UP001230005">
    <property type="component" value="Unassembled WGS sequence"/>
</dbReference>
<dbReference type="Gene3D" id="3.30.360.10">
    <property type="entry name" value="Dihydrodipicolinate Reductase, domain 2"/>
    <property type="match status" value="1"/>
</dbReference>
<dbReference type="SUPFAM" id="SSF51735">
    <property type="entry name" value="NAD(P)-binding Rossmann-fold domains"/>
    <property type="match status" value="1"/>
</dbReference>
<dbReference type="PANTHER" id="PTHR43377">
    <property type="entry name" value="BILIVERDIN REDUCTASE A"/>
    <property type="match status" value="1"/>
</dbReference>
<evidence type="ECO:0000313" key="4">
    <source>
        <dbReference type="EMBL" id="MDQ0253179.1"/>
    </source>
</evidence>
<evidence type="ECO:0000256" key="1">
    <source>
        <dbReference type="ARBA" id="ARBA00010928"/>
    </source>
</evidence>
<keyword evidence="5" id="KW-1185">Reference proteome</keyword>
<feature type="domain" description="Gfo/Idh/MocA-like oxidoreductase C-terminal" evidence="3">
    <location>
        <begin position="85"/>
        <end position="155"/>
    </location>
</feature>
<dbReference type="Pfam" id="PF01408">
    <property type="entry name" value="GFO_IDH_MocA"/>
    <property type="match status" value="1"/>
</dbReference>
<evidence type="ECO:0000313" key="5">
    <source>
        <dbReference type="Proteomes" id="UP001230005"/>
    </source>
</evidence>
<dbReference type="SUPFAM" id="SSF55347">
    <property type="entry name" value="Glyceraldehyde-3-phosphate dehydrogenase-like, C-terminal domain"/>
    <property type="match status" value="1"/>
</dbReference>
<comment type="similarity">
    <text evidence="1">Belongs to the Gfo/Idh/MocA family.</text>
</comment>
<evidence type="ECO:0000259" key="2">
    <source>
        <dbReference type="Pfam" id="PF01408"/>
    </source>
</evidence>
<name>A0ABT9ZQQ2_9BACI</name>
<dbReference type="PANTHER" id="PTHR43377:SF2">
    <property type="entry name" value="BINDING ROSSMANN FOLD OXIDOREDUCTASE, PUTATIVE (AFU_ORTHOLOGUE AFUA_4G00560)-RELATED"/>
    <property type="match status" value="1"/>
</dbReference>
<evidence type="ECO:0000259" key="3">
    <source>
        <dbReference type="Pfam" id="PF02894"/>
    </source>
</evidence>